<dbReference type="EMBL" id="FNAP01000002">
    <property type="protein sequence ID" value="SDE00874.1"/>
    <property type="molecule type" value="Genomic_DNA"/>
</dbReference>
<keyword evidence="2" id="KW-0472">Membrane</keyword>
<feature type="transmembrane region" description="Helical" evidence="2">
    <location>
        <begin position="170"/>
        <end position="194"/>
    </location>
</feature>
<feature type="compositionally biased region" description="Acidic residues" evidence="1">
    <location>
        <begin position="261"/>
        <end position="271"/>
    </location>
</feature>
<keyword evidence="2" id="KW-1133">Transmembrane helix</keyword>
<evidence type="ECO:0000313" key="4">
    <source>
        <dbReference type="Proteomes" id="UP000199412"/>
    </source>
</evidence>
<gene>
    <name evidence="3" type="ORF">SAMN05421720_102351</name>
</gene>
<evidence type="ECO:0000256" key="2">
    <source>
        <dbReference type="SAM" id="Phobius"/>
    </source>
</evidence>
<organism evidence="3 4">
    <name type="scientific">Rhodospira trueperi</name>
    <dbReference type="NCBI Taxonomy" id="69960"/>
    <lineage>
        <taxon>Bacteria</taxon>
        <taxon>Pseudomonadati</taxon>
        <taxon>Pseudomonadota</taxon>
        <taxon>Alphaproteobacteria</taxon>
        <taxon>Rhodospirillales</taxon>
        <taxon>Rhodospirillaceae</taxon>
        <taxon>Rhodospira</taxon>
    </lineage>
</organism>
<feature type="region of interest" description="Disordered" evidence="1">
    <location>
        <begin position="103"/>
        <end position="141"/>
    </location>
</feature>
<dbReference type="OrthoDB" id="9987485at2"/>
<keyword evidence="4" id="KW-1185">Reference proteome</keyword>
<dbReference type="AlphaFoldDB" id="A0A1G6ZE31"/>
<keyword evidence="2" id="KW-0812">Transmembrane</keyword>
<protein>
    <submittedName>
        <fullName evidence="3">Uncharacterized protein</fullName>
    </submittedName>
</protein>
<feature type="compositionally biased region" description="Low complexity" evidence="1">
    <location>
        <begin position="103"/>
        <end position="115"/>
    </location>
</feature>
<name>A0A1G6ZE31_9PROT</name>
<feature type="compositionally biased region" description="Gly residues" evidence="1">
    <location>
        <begin position="272"/>
        <end position="281"/>
    </location>
</feature>
<proteinExistence type="predicted"/>
<dbReference type="RefSeq" id="WP_092783097.1">
    <property type="nucleotide sequence ID" value="NZ_FNAP01000002.1"/>
</dbReference>
<accession>A0A1G6ZE31</accession>
<dbReference type="Proteomes" id="UP000199412">
    <property type="component" value="Unassembled WGS sequence"/>
</dbReference>
<reference evidence="3 4" key="1">
    <citation type="submission" date="2016-10" db="EMBL/GenBank/DDBJ databases">
        <authorList>
            <person name="de Groot N.N."/>
        </authorList>
    </citation>
    <scope>NUCLEOTIDE SEQUENCE [LARGE SCALE GENOMIC DNA]</scope>
    <source>
        <strain evidence="3 4">ATCC 700224</strain>
    </source>
</reference>
<sequence length="281" mass="29661">MNERVGVETQGISRDWRRATGSYDVIDRGPMAQAALLDALRRVQPLQEPADADEDCPPHVLTNGPAGRFSFAMRGGTIHCHQTGGHIPPEGAADLAFGRPNAGTKTGRGAPGRRPAFGRRVDPGHTAVGNQRRATRPDRGEPAVAWPNIAAAPRADRLPDDGEAARKRTVAVVAAVIVSGTGAAVVLSKLPATFPQLGPDWIDLFPWYTGDDGVALGLVLFALGAVITMRTFRVTSRNHRLRRQIGDSYLYRGSSVRWSDDDGDGDGDGGDGGDGGGDGGD</sequence>
<feature type="transmembrane region" description="Helical" evidence="2">
    <location>
        <begin position="214"/>
        <end position="232"/>
    </location>
</feature>
<evidence type="ECO:0000256" key="1">
    <source>
        <dbReference type="SAM" id="MobiDB-lite"/>
    </source>
</evidence>
<evidence type="ECO:0000313" key="3">
    <source>
        <dbReference type="EMBL" id="SDE00874.1"/>
    </source>
</evidence>
<feature type="region of interest" description="Disordered" evidence="1">
    <location>
        <begin position="255"/>
        <end position="281"/>
    </location>
</feature>